<sequence length="339" mass="37169">MAAPERESWQPDVLGAGWQARTLTLTPDEQGDGAVATLVRRAGSVLPDGPSDAAPEQAGVRRRAVLYVHGYVDYFFQTHLADAWAEAGYDFYAIDLRDHGRSIREGRLANYTPRLAAFTEELDRAARILREEDGHDVVVVNGHSTGGLVAALWADGRRGRADRPMDALVLNSPWLDLNRPWFDRVVTTHLVDLVVARVAPTAVVGSLSPAYGQWLAHEEGGAWQYDLTWKPHEGFGARAAWLRSVRRAHATVARGLDVDVPVLVCTSDASGPAKGVHDALDRTDSVLAVEHMWQRAPRLGADVTVVRVPGGVHDLALSPEPARTAYLEAVRDWVQRRVP</sequence>
<dbReference type="OrthoDB" id="9801217at2"/>
<dbReference type="InterPro" id="IPR051044">
    <property type="entry name" value="MAG_DAG_Lipase"/>
</dbReference>
<organism evidence="2 3">
    <name type="scientific">Actinotalea ferrariae CF5-4</name>
    <dbReference type="NCBI Taxonomy" id="948458"/>
    <lineage>
        <taxon>Bacteria</taxon>
        <taxon>Bacillati</taxon>
        <taxon>Actinomycetota</taxon>
        <taxon>Actinomycetes</taxon>
        <taxon>Micrococcales</taxon>
        <taxon>Cellulomonadaceae</taxon>
        <taxon>Actinotalea</taxon>
    </lineage>
</organism>
<evidence type="ECO:0000313" key="2">
    <source>
        <dbReference type="EMBL" id="EYR63403.1"/>
    </source>
</evidence>
<dbReference type="InterPro" id="IPR029058">
    <property type="entry name" value="AB_hydrolase_fold"/>
</dbReference>
<dbReference type="Pfam" id="PF12146">
    <property type="entry name" value="Hydrolase_4"/>
    <property type="match status" value="1"/>
</dbReference>
<dbReference type="Proteomes" id="UP000019753">
    <property type="component" value="Unassembled WGS sequence"/>
</dbReference>
<reference evidence="2 3" key="1">
    <citation type="submission" date="2014-01" db="EMBL/GenBank/DDBJ databases">
        <title>Actinotalea ferrariae CF5-4.</title>
        <authorList>
            <person name="Chen F."/>
            <person name="Li Y."/>
            <person name="Wang G."/>
        </authorList>
    </citation>
    <scope>NUCLEOTIDE SEQUENCE [LARGE SCALE GENOMIC DNA]</scope>
    <source>
        <strain evidence="2 3">CF5-4</strain>
    </source>
</reference>
<accession>A0A021VQK8</accession>
<dbReference type="EMBL" id="AXCW01000096">
    <property type="protein sequence ID" value="EYR63403.1"/>
    <property type="molecule type" value="Genomic_DNA"/>
</dbReference>
<comment type="caution">
    <text evidence="2">The sequence shown here is derived from an EMBL/GenBank/DDBJ whole genome shotgun (WGS) entry which is preliminary data.</text>
</comment>
<dbReference type="Gene3D" id="3.40.50.1820">
    <property type="entry name" value="alpha/beta hydrolase"/>
    <property type="match status" value="1"/>
</dbReference>
<dbReference type="InterPro" id="IPR022742">
    <property type="entry name" value="Hydrolase_4"/>
</dbReference>
<name>A0A021VQK8_9CELL</name>
<dbReference type="SUPFAM" id="SSF53474">
    <property type="entry name" value="alpha/beta-Hydrolases"/>
    <property type="match status" value="1"/>
</dbReference>
<evidence type="ECO:0000313" key="3">
    <source>
        <dbReference type="Proteomes" id="UP000019753"/>
    </source>
</evidence>
<dbReference type="AlphaFoldDB" id="A0A021VQK8"/>
<dbReference type="RefSeq" id="WP_034226026.1">
    <property type="nucleotide sequence ID" value="NZ_AXCW01000096.1"/>
</dbReference>
<protein>
    <submittedName>
        <fullName evidence="2">Alpha/beta hydrolase</fullName>
    </submittedName>
</protein>
<evidence type="ECO:0000259" key="1">
    <source>
        <dbReference type="Pfam" id="PF12146"/>
    </source>
</evidence>
<proteinExistence type="predicted"/>
<feature type="domain" description="Serine aminopeptidase S33" evidence="1">
    <location>
        <begin position="62"/>
        <end position="269"/>
    </location>
</feature>
<keyword evidence="3" id="KW-1185">Reference proteome</keyword>
<dbReference type="GO" id="GO:0016787">
    <property type="term" value="F:hydrolase activity"/>
    <property type="evidence" value="ECO:0007669"/>
    <property type="project" value="UniProtKB-KW"/>
</dbReference>
<gene>
    <name evidence="2" type="ORF">N866_00925</name>
</gene>
<dbReference type="PANTHER" id="PTHR11614">
    <property type="entry name" value="PHOSPHOLIPASE-RELATED"/>
    <property type="match status" value="1"/>
</dbReference>
<keyword evidence="2" id="KW-0378">Hydrolase</keyword>